<feature type="transmembrane region" description="Helical" evidence="7">
    <location>
        <begin position="54"/>
        <end position="73"/>
    </location>
</feature>
<feature type="transmembrane region" description="Helical" evidence="7">
    <location>
        <begin position="124"/>
        <end position="148"/>
    </location>
</feature>
<evidence type="ECO:0000256" key="1">
    <source>
        <dbReference type="ARBA" id="ARBA00007150"/>
    </source>
</evidence>
<feature type="transmembrane region" description="Helical" evidence="7">
    <location>
        <begin position="254"/>
        <end position="273"/>
    </location>
</feature>
<evidence type="ECO:0000256" key="4">
    <source>
        <dbReference type="ARBA" id="ARBA00022692"/>
    </source>
</evidence>
<sequence length="287" mass="31603">MFLHTYHPSPILLTLGPVSIHWYGLCMVAGILAGYLLARASFRKAGLAVEFLERLLAPLLAGGFIGARVYHVLNELPYYAAHPLEIVAVWKGGLAIHGALIGGAAALFWFIVRTDAIAKRAPGFRGSLAPFLLFADMLAPGLALGQAIGRWGNYFNQELYGAPTLLPWGIPIDLASRVPGYEGYLYFHPAFLYESLWLFGVALILFFLLTRWARQEPFIEGCVFFLFLALAGIGRFGVEFLRIDAMPYLFGVRLQQLVSALSVALGIFGMLWVRRQRNLPSAAAGTQ</sequence>
<gene>
    <name evidence="7" type="primary">lgt</name>
    <name evidence="8" type="ORF">A3B36_00480</name>
</gene>
<comment type="function">
    <text evidence="7">Catalyzes the transfer of the diacylglyceryl group from phosphatidylglycerol to the sulfhydryl group of the N-terminal cysteine of a prolipoprotein, the first step in the formation of mature lipoproteins.</text>
</comment>
<dbReference type="InterPro" id="IPR001640">
    <property type="entry name" value="Lgt"/>
</dbReference>
<dbReference type="PROSITE" id="PS01311">
    <property type="entry name" value="LGT"/>
    <property type="match status" value="1"/>
</dbReference>
<dbReference type="UniPathway" id="UPA00664"/>
<organism evidence="8 9">
    <name type="scientific">Candidatus Uhrbacteria bacterium RIFCSPLOWO2_01_FULL_55_36</name>
    <dbReference type="NCBI Taxonomy" id="1802404"/>
    <lineage>
        <taxon>Bacteria</taxon>
        <taxon>Candidatus Uhriibacteriota</taxon>
    </lineage>
</organism>
<dbReference type="GO" id="GO:0005886">
    <property type="term" value="C:plasma membrane"/>
    <property type="evidence" value="ECO:0007669"/>
    <property type="project" value="UniProtKB-SubCell"/>
</dbReference>
<dbReference type="HAMAP" id="MF_01147">
    <property type="entry name" value="Lgt"/>
    <property type="match status" value="1"/>
</dbReference>
<feature type="transmembrane region" description="Helical" evidence="7">
    <location>
        <begin position="217"/>
        <end position="234"/>
    </location>
</feature>
<proteinExistence type="inferred from homology"/>
<evidence type="ECO:0000256" key="2">
    <source>
        <dbReference type="ARBA" id="ARBA00022475"/>
    </source>
</evidence>
<protein>
    <recommendedName>
        <fullName evidence="7">Phosphatidylglycerol--prolipoprotein diacylglyceryl transferase</fullName>
        <ecNumber evidence="7">2.5.1.145</ecNumber>
    </recommendedName>
</protein>
<comment type="similarity">
    <text evidence="1 7">Belongs to the Lgt family.</text>
</comment>
<feature type="transmembrane region" description="Helical" evidence="7">
    <location>
        <begin position="20"/>
        <end position="42"/>
    </location>
</feature>
<dbReference type="Proteomes" id="UP000177704">
    <property type="component" value="Unassembled WGS sequence"/>
</dbReference>
<keyword evidence="6 7" id="KW-0472">Membrane</keyword>
<evidence type="ECO:0000256" key="3">
    <source>
        <dbReference type="ARBA" id="ARBA00022679"/>
    </source>
</evidence>
<evidence type="ECO:0000313" key="9">
    <source>
        <dbReference type="Proteomes" id="UP000177704"/>
    </source>
</evidence>
<dbReference type="PANTHER" id="PTHR30589:SF0">
    <property type="entry name" value="PHOSPHATIDYLGLYCEROL--PROLIPOPROTEIN DIACYLGLYCERYL TRANSFERASE"/>
    <property type="match status" value="1"/>
</dbReference>
<dbReference type="GO" id="GO:0008961">
    <property type="term" value="F:phosphatidylglycerol-prolipoprotein diacylglyceryl transferase activity"/>
    <property type="evidence" value="ECO:0007669"/>
    <property type="project" value="UniProtKB-UniRule"/>
</dbReference>
<feature type="transmembrane region" description="Helical" evidence="7">
    <location>
        <begin position="190"/>
        <end position="210"/>
    </location>
</feature>
<dbReference type="PANTHER" id="PTHR30589">
    <property type="entry name" value="PROLIPOPROTEIN DIACYLGLYCERYL TRANSFERASE"/>
    <property type="match status" value="1"/>
</dbReference>
<evidence type="ECO:0000256" key="6">
    <source>
        <dbReference type="ARBA" id="ARBA00023136"/>
    </source>
</evidence>
<keyword evidence="5 7" id="KW-1133">Transmembrane helix</keyword>
<dbReference type="AlphaFoldDB" id="A0A1F7V4U1"/>
<dbReference type="GO" id="GO:0042158">
    <property type="term" value="P:lipoprotein biosynthetic process"/>
    <property type="evidence" value="ECO:0007669"/>
    <property type="project" value="UniProtKB-UniRule"/>
</dbReference>
<name>A0A1F7V4U1_9BACT</name>
<comment type="catalytic activity">
    <reaction evidence="7">
        <text>L-cysteinyl-[prolipoprotein] + a 1,2-diacyl-sn-glycero-3-phospho-(1'-sn-glycerol) = an S-1,2-diacyl-sn-glyceryl-L-cysteinyl-[prolipoprotein] + sn-glycerol 1-phosphate + H(+)</text>
        <dbReference type="Rhea" id="RHEA:56712"/>
        <dbReference type="Rhea" id="RHEA-COMP:14679"/>
        <dbReference type="Rhea" id="RHEA-COMP:14680"/>
        <dbReference type="ChEBI" id="CHEBI:15378"/>
        <dbReference type="ChEBI" id="CHEBI:29950"/>
        <dbReference type="ChEBI" id="CHEBI:57685"/>
        <dbReference type="ChEBI" id="CHEBI:64716"/>
        <dbReference type="ChEBI" id="CHEBI:140658"/>
        <dbReference type="EC" id="2.5.1.145"/>
    </reaction>
</comment>
<comment type="pathway">
    <text evidence="7">Protein modification; lipoprotein biosynthesis (diacylglyceryl transfer).</text>
</comment>
<reference evidence="8 9" key="1">
    <citation type="journal article" date="2016" name="Nat. Commun.">
        <title>Thousands of microbial genomes shed light on interconnected biogeochemical processes in an aquifer system.</title>
        <authorList>
            <person name="Anantharaman K."/>
            <person name="Brown C.T."/>
            <person name="Hug L.A."/>
            <person name="Sharon I."/>
            <person name="Castelle C.J."/>
            <person name="Probst A.J."/>
            <person name="Thomas B.C."/>
            <person name="Singh A."/>
            <person name="Wilkins M.J."/>
            <person name="Karaoz U."/>
            <person name="Brodie E.L."/>
            <person name="Williams K.H."/>
            <person name="Hubbard S.S."/>
            <person name="Banfield J.F."/>
        </authorList>
    </citation>
    <scope>NUCLEOTIDE SEQUENCE [LARGE SCALE GENOMIC DNA]</scope>
</reference>
<evidence type="ECO:0000256" key="5">
    <source>
        <dbReference type="ARBA" id="ARBA00022989"/>
    </source>
</evidence>
<dbReference type="Pfam" id="PF01790">
    <property type="entry name" value="LGT"/>
    <property type="match status" value="1"/>
</dbReference>
<comment type="caution">
    <text evidence="8">The sequence shown here is derived from an EMBL/GenBank/DDBJ whole genome shotgun (WGS) entry which is preliminary data.</text>
</comment>
<dbReference type="EMBL" id="MGEM01000008">
    <property type="protein sequence ID" value="OGL85522.1"/>
    <property type="molecule type" value="Genomic_DNA"/>
</dbReference>
<dbReference type="EC" id="2.5.1.145" evidence="7"/>
<accession>A0A1F7V4U1</accession>
<comment type="subcellular location">
    <subcellularLocation>
        <location evidence="7">Cell membrane</location>
        <topology evidence="7">Multi-pass membrane protein</topology>
    </subcellularLocation>
</comment>
<feature type="transmembrane region" description="Helical" evidence="7">
    <location>
        <begin position="93"/>
        <end position="112"/>
    </location>
</feature>
<keyword evidence="2 7" id="KW-1003">Cell membrane</keyword>
<evidence type="ECO:0000256" key="7">
    <source>
        <dbReference type="HAMAP-Rule" id="MF_01147"/>
    </source>
</evidence>
<keyword evidence="3 7" id="KW-0808">Transferase</keyword>
<dbReference type="NCBIfam" id="TIGR00544">
    <property type="entry name" value="lgt"/>
    <property type="match status" value="1"/>
</dbReference>
<keyword evidence="8" id="KW-0449">Lipoprotein</keyword>
<feature type="binding site" evidence="7">
    <location>
        <position position="150"/>
    </location>
    <ligand>
        <name>a 1,2-diacyl-sn-glycero-3-phospho-(1'-sn-glycerol)</name>
        <dbReference type="ChEBI" id="CHEBI:64716"/>
    </ligand>
</feature>
<keyword evidence="4 7" id="KW-0812">Transmembrane</keyword>
<evidence type="ECO:0000313" key="8">
    <source>
        <dbReference type="EMBL" id="OGL85522.1"/>
    </source>
</evidence>